<sequence>MKIYSIQTSGDGLLYEVATNVKMLFNLVNKIYIPVTIEYYDRADSKTKSMKFNYNNLQKAIKESSNKNQYWAHVDIICEYDAFLKVRELGIFNK</sequence>
<protein>
    <submittedName>
        <fullName evidence="1">Uncharacterized protein</fullName>
    </submittedName>
</protein>
<proteinExistence type="predicted"/>
<reference evidence="1" key="1">
    <citation type="submission" date="2020-04" db="EMBL/GenBank/DDBJ databases">
        <authorList>
            <person name="Chiriac C."/>
            <person name="Salcher M."/>
            <person name="Ghai R."/>
            <person name="Kavagutti S V."/>
        </authorList>
    </citation>
    <scope>NUCLEOTIDE SEQUENCE</scope>
</reference>
<evidence type="ECO:0000313" key="1">
    <source>
        <dbReference type="EMBL" id="CAB4138562.1"/>
    </source>
</evidence>
<dbReference type="EMBL" id="LR796345">
    <property type="protein sequence ID" value="CAB4138562.1"/>
    <property type="molecule type" value="Genomic_DNA"/>
</dbReference>
<organism evidence="1">
    <name type="scientific">uncultured Caudovirales phage</name>
    <dbReference type="NCBI Taxonomy" id="2100421"/>
    <lineage>
        <taxon>Viruses</taxon>
        <taxon>Duplodnaviria</taxon>
        <taxon>Heunggongvirae</taxon>
        <taxon>Uroviricota</taxon>
        <taxon>Caudoviricetes</taxon>
        <taxon>Peduoviridae</taxon>
        <taxon>Maltschvirus</taxon>
        <taxon>Maltschvirus maltsch</taxon>
    </lineage>
</organism>
<gene>
    <name evidence="1" type="ORF">UFOVP331_122</name>
</gene>
<name>A0A6J5LXE2_9CAUD</name>
<accession>A0A6J5LXE2</accession>